<evidence type="ECO:0000256" key="3">
    <source>
        <dbReference type="ARBA" id="ARBA00022471"/>
    </source>
</evidence>
<dbReference type="GO" id="GO:0005576">
    <property type="term" value="C:extracellular region"/>
    <property type="evidence" value="ECO:0007669"/>
    <property type="project" value="UniProtKB-SubCell"/>
</dbReference>
<keyword evidence="4 6" id="KW-0964">Secreted</keyword>
<evidence type="ECO:0000256" key="5">
    <source>
        <dbReference type="ARBA" id="ARBA00022729"/>
    </source>
</evidence>
<protein>
    <recommendedName>
        <fullName evidence="6">S-protein homolog</fullName>
    </recommendedName>
</protein>
<comment type="similarity">
    <text evidence="2 6">Belongs to the plant self-incompatibility (S1) protein family.</text>
</comment>
<feature type="signal peptide" evidence="6">
    <location>
        <begin position="1"/>
        <end position="25"/>
    </location>
</feature>
<dbReference type="GO" id="GO:0060320">
    <property type="term" value="P:rejection of self pollen"/>
    <property type="evidence" value="ECO:0007669"/>
    <property type="project" value="UniProtKB-KW"/>
</dbReference>
<evidence type="ECO:0000256" key="1">
    <source>
        <dbReference type="ARBA" id="ARBA00004613"/>
    </source>
</evidence>
<dbReference type="InterPro" id="IPR010264">
    <property type="entry name" value="Self-incomp_S1"/>
</dbReference>
<evidence type="ECO:0000256" key="6">
    <source>
        <dbReference type="RuleBase" id="RU367044"/>
    </source>
</evidence>
<keyword evidence="3 6" id="KW-0713">Self-incompatibility</keyword>
<dbReference type="Pfam" id="PF05938">
    <property type="entry name" value="Self-incomp_S1"/>
    <property type="match status" value="1"/>
</dbReference>
<name>A0AAN7E5S7_QUERU</name>
<gene>
    <name evidence="7" type="ORF">RGQ29_005570</name>
</gene>
<keyword evidence="5 6" id="KW-0732">Signal</keyword>
<sequence>MKQMMVSQFYCFVLVLLIAFDLSSSSTLTSNNFAKHHVRIINNLNNKLLNYHCKSGDNDLGIRTLQPKGEWEFSFRLHWIASTLFYCYFWYDNFYAAFDVYSAYLAKVCGGNNYYSA</sequence>
<dbReference type="PANTHER" id="PTHR31232">
    <property type="match status" value="1"/>
</dbReference>
<accession>A0AAN7E5S7</accession>
<reference evidence="7 8" key="1">
    <citation type="journal article" date="2023" name="G3 (Bethesda)">
        <title>A haplotype-resolved chromosome-scale genome for Quercus rubra L. provides insights into the genetics of adaptive traits for red oak species.</title>
        <authorList>
            <person name="Kapoor B."/>
            <person name="Jenkins J."/>
            <person name="Schmutz J."/>
            <person name="Zhebentyayeva T."/>
            <person name="Kuelheim C."/>
            <person name="Coggeshall M."/>
            <person name="Heim C."/>
            <person name="Lasky J.R."/>
            <person name="Leites L."/>
            <person name="Islam-Faridi N."/>
            <person name="Romero-Severson J."/>
            <person name="DeLeo V.L."/>
            <person name="Lucas S.M."/>
            <person name="Lazic D."/>
            <person name="Gailing O."/>
            <person name="Carlson J."/>
            <person name="Staton M."/>
        </authorList>
    </citation>
    <scope>NUCLEOTIDE SEQUENCE [LARGE SCALE GENOMIC DNA]</scope>
    <source>
        <strain evidence="7">Pseudo-F2</strain>
    </source>
</reference>
<evidence type="ECO:0000313" key="7">
    <source>
        <dbReference type="EMBL" id="KAK4563113.1"/>
    </source>
</evidence>
<proteinExistence type="inferred from homology"/>
<organism evidence="7 8">
    <name type="scientific">Quercus rubra</name>
    <name type="common">Northern red oak</name>
    <name type="synonym">Quercus borealis</name>
    <dbReference type="NCBI Taxonomy" id="3512"/>
    <lineage>
        <taxon>Eukaryota</taxon>
        <taxon>Viridiplantae</taxon>
        <taxon>Streptophyta</taxon>
        <taxon>Embryophyta</taxon>
        <taxon>Tracheophyta</taxon>
        <taxon>Spermatophyta</taxon>
        <taxon>Magnoliopsida</taxon>
        <taxon>eudicotyledons</taxon>
        <taxon>Gunneridae</taxon>
        <taxon>Pentapetalae</taxon>
        <taxon>rosids</taxon>
        <taxon>fabids</taxon>
        <taxon>Fagales</taxon>
        <taxon>Fagaceae</taxon>
        <taxon>Quercus</taxon>
    </lineage>
</organism>
<dbReference type="AlphaFoldDB" id="A0AAN7E5S7"/>
<feature type="chain" id="PRO_5042666003" description="S-protein homolog" evidence="6">
    <location>
        <begin position="26"/>
        <end position="117"/>
    </location>
</feature>
<dbReference type="Proteomes" id="UP001324115">
    <property type="component" value="Unassembled WGS sequence"/>
</dbReference>
<dbReference type="EMBL" id="JAXUIC010000011">
    <property type="protein sequence ID" value="KAK4563113.1"/>
    <property type="molecule type" value="Genomic_DNA"/>
</dbReference>
<comment type="caution">
    <text evidence="7">The sequence shown here is derived from an EMBL/GenBank/DDBJ whole genome shotgun (WGS) entry which is preliminary data.</text>
</comment>
<dbReference type="PANTHER" id="PTHR31232:SF168">
    <property type="entry name" value="S-PROTEIN HOMOLOG 24-RELATED"/>
    <property type="match status" value="1"/>
</dbReference>
<keyword evidence="8" id="KW-1185">Reference proteome</keyword>
<evidence type="ECO:0000256" key="2">
    <source>
        <dbReference type="ARBA" id="ARBA00005581"/>
    </source>
</evidence>
<evidence type="ECO:0000256" key="4">
    <source>
        <dbReference type="ARBA" id="ARBA00022525"/>
    </source>
</evidence>
<evidence type="ECO:0000313" key="8">
    <source>
        <dbReference type="Proteomes" id="UP001324115"/>
    </source>
</evidence>
<comment type="subcellular location">
    <subcellularLocation>
        <location evidence="1 6">Secreted</location>
    </subcellularLocation>
</comment>